<dbReference type="Pfam" id="PF13560">
    <property type="entry name" value="HTH_31"/>
    <property type="match status" value="1"/>
</dbReference>
<dbReference type="SMART" id="SM00530">
    <property type="entry name" value="HTH_XRE"/>
    <property type="match status" value="1"/>
</dbReference>
<accession>A0A8I0TUH4</accession>
<dbReference type="PANTHER" id="PTHR35010:SF2">
    <property type="entry name" value="BLL4672 PROTEIN"/>
    <property type="match status" value="1"/>
</dbReference>
<dbReference type="EMBL" id="JADBGF010000001">
    <property type="protein sequence ID" value="MBE1600021.1"/>
    <property type="molecule type" value="Genomic_DNA"/>
</dbReference>
<dbReference type="Proteomes" id="UP000629287">
    <property type="component" value="Unassembled WGS sequence"/>
</dbReference>
<dbReference type="Pfam" id="PF17765">
    <property type="entry name" value="MLTR_LBD"/>
    <property type="match status" value="1"/>
</dbReference>
<dbReference type="GeneID" id="86830672"/>
<organism evidence="2 3">
    <name type="scientific">Streptomyces stelliscabiei</name>
    <dbReference type="NCBI Taxonomy" id="146820"/>
    <lineage>
        <taxon>Bacteria</taxon>
        <taxon>Bacillati</taxon>
        <taxon>Actinomycetota</taxon>
        <taxon>Actinomycetes</taxon>
        <taxon>Kitasatosporales</taxon>
        <taxon>Streptomycetaceae</taxon>
        <taxon>Streptomyces</taxon>
    </lineage>
</organism>
<name>A0A8I0TUH4_9ACTN</name>
<dbReference type="InterPro" id="IPR001387">
    <property type="entry name" value="Cro/C1-type_HTH"/>
</dbReference>
<evidence type="ECO:0000259" key="1">
    <source>
        <dbReference type="PROSITE" id="PS50943"/>
    </source>
</evidence>
<dbReference type="AlphaFoldDB" id="A0A8I0TUH4"/>
<dbReference type="CDD" id="cd00093">
    <property type="entry name" value="HTH_XRE"/>
    <property type="match status" value="1"/>
</dbReference>
<keyword evidence="3" id="KW-1185">Reference proteome</keyword>
<dbReference type="OrthoDB" id="3542608at2"/>
<dbReference type="Gene3D" id="3.30.450.180">
    <property type="match status" value="1"/>
</dbReference>
<dbReference type="PANTHER" id="PTHR35010">
    <property type="entry name" value="BLL4672 PROTEIN-RELATED"/>
    <property type="match status" value="1"/>
</dbReference>
<dbReference type="GO" id="GO:0003677">
    <property type="term" value="F:DNA binding"/>
    <property type="evidence" value="ECO:0007669"/>
    <property type="project" value="InterPro"/>
</dbReference>
<dbReference type="InterPro" id="IPR010982">
    <property type="entry name" value="Lambda_DNA-bd_dom_sf"/>
</dbReference>
<dbReference type="RefSeq" id="WP_046912622.1">
    <property type="nucleotide sequence ID" value="NZ_JADBGF010000001.1"/>
</dbReference>
<evidence type="ECO:0000313" key="2">
    <source>
        <dbReference type="EMBL" id="MBE1600021.1"/>
    </source>
</evidence>
<comment type="caution">
    <text evidence="2">The sequence shown here is derived from an EMBL/GenBank/DDBJ whole genome shotgun (WGS) entry which is preliminary data.</text>
</comment>
<gene>
    <name evidence="2" type="ORF">H4687_006150</name>
</gene>
<proteinExistence type="predicted"/>
<protein>
    <submittedName>
        <fullName evidence="2">Transcriptional regulator with XRE-family HTH domain</fullName>
    </submittedName>
</protein>
<dbReference type="PROSITE" id="PS50943">
    <property type="entry name" value="HTH_CROC1"/>
    <property type="match status" value="1"/>
</dbReference>
<dbReference type="SUPFAM" id="SSF47413">
    <property type="entry name" value="lambda repressor-like DNA-binding domains"/>
    <property type="match status" value="1"/>
</dbReference>
<dbReference type="InterPro" id="IPR041413">
    <property type="entry name" value="MLTR_LBD"/>
</dbReference>
<sequence length="295" mass="32415">MDNRAEISAFLKSRRDKITPEQAGLPVYGQRRVAGLRRNEVATLAGVSVEYYTRLERGNLSGVSDSVLEALAQALRLDDTERTHLYDLARAANKTPARVRRRTARPAVRPSVQRIVDGMPGMPAFVKNHRFDILVANPLGRALFSEMYADPVCGANTVRFVFLSPAARRFYVDWERIARGAVGALRIEAGKNPYDRELSNLIGELSTRSDAFRVMWGAHDVHVFHEGTKRLRHPVVGELELDFESMNLPDGSGLVVALYNAAPGSADADALNLLASWSATAEAADVQAAEADSEN</sequence>
<reference evidence="2 3" key="1">
    <citation type="submission" date="2020-10" db="EMBL/GenBank/DDBJ databases">
        <title>Sequencing the genomes of 1000 actinobacteria strains.</title>
        <authorList>
            <person name="Klenk H.-P."/>
        </authorList>
    </citation>
    <scope>NUCLEOTIDE SEQUENCE [LARGE SCALE GENOMIC DNA]</scope>
    <source>
        <strain evidence="2 3">DSM 41803</strain>
    </source>
</reference>
<dbReference type="Gene3D" id="1.10.260.40">
    <property type="entry name" value="lambda repressor-like DNA-binding domains"/>
    <property type="match status" value="1"/>
</dbReference>
<feature type="domain" description="HTH cro/C1-type" evidence="1">
    <location>
        <begin position="31"/>
        <end position="82"/>
    </location>
</feature>
<evidence type="ECO:0000313" key="3">
    <source>
        <dbReference type="Proteomes" id="UP000629287"/>
    </source>
</evidence>